<keyword evidence="6" id="KW-1185">Reference proteome</keyword>
<dbReference type="SUPFAM" id="SSF64356">
    <property type="entry name" value="SNARE-like"/>
    <property type="match status" value="1"/>
</dbReference>
<reference evidence="5 6" key="1">
    <citation type="submission" date="2020-04" db="EMBL/GenBank/DDBJ databases">
        <title>Perkinsus chesapeaki whole genome sequence.</title>
        <authorList>
            <person name="Bogema D.R."/>
        </authorList>
    </citation>
    <scope>NUCLEOTIDE SEQUENCE [LARGE SCALE GENOMIC DNA]</scope>
    <source>
        <strain evidence="5">ATCC PRA-425</strain>
    </source>
</reference>
<dbReference type="SMART" id="SM00360">
    <property type="entry name" value="RRM"/>
    <property type="match status" value="1"/>
</dbReference>
<dbReference type="OrthoDB" id="115435at2759"/>
<feature type="region of interest" description="Disordered" evidence="3">
    <location>
        <begin position="521"/>
        <end position="563"/>
    </location>
</feature>
<evidence type="ECO:0000313" key="5">
    <source>
        <dbReference type="EMBL" id="KAF4670857.1"/>
    </source>
</evidence>
<dbReference type="Gene3D" id="4.10.60.10">
    <property type="entry name" value="Zinc finger, CCHC-type"/>
    <property type="match status" value="1"/>
</dbReference>
<dbReference type="GO" id="GO:0008270">
    <property type="term" value="F:zinc ion binding"/>
    <property type="evidence" value="ECO:0007669"/>
    <property type="project" value="InterPro"/>
</dbReference>
<feature type="region of interest" description="Disordered" evidence="3">
    <location>
        <begin position="856"/>
        <end position="985"/>
    </location>
</feature>
<dbReference type="SUPFAM" id="SSF54928">
    <property type="entry name" value="RNA-binding domain, RBD"/>
    <property type="match status" value="1"/>
</dbReference>
<evidence type="ECO:0000256" key="2">
    <source>
        <dbReference type="PROSITE-ProRule" id="PRU00176"/>
    </source>
</evidence>
<dbReference type="InterPro" id="IPR034215">
    <property type="entry name" value="RBM42_RRM"/>
</dbReference>
<dbReference type="InterPro" id="IPR012677">
    <property type="entry name" value="Nucleotide-bd_a/b_plait_sf"/>
</dbReference>
<gene>
    <name evidence="5" type="primary">RBM42</name>
    <name evidence="5" type="ORF">FOL47_001802</name>
</gene>
<dbReference type="InterPro" id="IPR000504">
    <property type="entry name" value="RRM_dom"/>
</dbReference>
<feature type="region of interest" description="Disordered" evidence="3">
    <location>
        <begin position="1019"/>
        <end position="1086"/>
    </location>
</feature>
<feature type="compositionally biased region" description="Basic and acidic residues" evidence="3">
    <location>
        <begin position="1030"/>
        <end position="1060"/>
    </location>
</feature>
<feature type="compositionally biased region" description="Basic and acidic residues" evidence="3">
    <location>
        <begin position="871"/>
        <end position="888"/>
    </location>
</feature>
<dbReference type="PROSITE" id="PS50102">
    <property type="entry name" value="RRM"/>
    <property type="match status" value="1"/>
</dbReference>
<dbReference type="CDD" id="cd14825">
    <property type="entry name" value="TRAPPC2_sedlin"/>
    <property type="match status" value="1"/>
</dbReference>
<dbReference type="GO" id="GO:0003729">
    <property type="term" value="F:mRNA binding"/>
    <property type="evidence" value="ECO:0007669"/>
    <property type="project" value="InterPro"/>
</dbReference>
<dbReference type="EMBL" id="JAAPAO010000145">
    <property type="protein sequence ID" value="KAF4670857.1"/>
    <property type="molecule type" value="Genomic_DNA"/>
</dbReference>
<dbReference type="InterPro" id="IPR036875">
    <property type="entry name" value="Znf_CCHC_sf"/>
</dbReference>
<dbReference type="Pfam" id="PF00076">
    <property type="entry name" value="RRM_1"/>
    <property type="match status" value="1"/>
</dbReference>
<dbReference type="InterPro" id="IPR050825">
    <property type="entry name" value="RBM42_RBP45_47-like"/>
</dbReference>
<evidence type="ECO:0000256" key="1">
    <source>
        <dbReference type="ARBA" id="ARBA00022884"/>
    </source>
</evidence>
<dbReference type="GO" id="GO:0005737">
    <property type="term" value="C:cytoplasm"/>
    <property type="evidence" value="ECO:0007669"/>
    <property type="project" value="GOC"/>
</dbReference>
<dbReference type="InterPro" id="IPR011012">
    <property type="entry name" value="Longin-like_dom_sf"/>
</dbReference>
<comment type="caution">
    <text evidence="5">The sequence shown here is derived from an EMBL/GenBank/DDBJ whole genome shotgun (WGS) entry which is preliminary data.</text>
</comment>
<dbReference type="GO" id="GO:0006888">
    <property type="term" value="P:endoplasmic reticulum to Golgi vesicle-mediated transport"/>
    <property type="evidence" value="ECO:0007669"/>
    <property type="project" value="InterPro"/>
</dbReference>
<feature type="compositionally biased region" description="Basic and acidic residues" evidence="3">
    <location>
        <begin position="907"/>
        <end position="942"/>
    </location>
</feature>
<dbReference type="CDD" id="cd12383">
    <property type="entry name" value="RRM_RBM42"/>
    <property type="match status" value="1"/>
</dbReference>
<proteinExistence type="predicted"/>
<accession>A0A7J6MHF2</accession>
<dbReference type="InterPro" id="IPR006722">
    <property type="entry name" value="Sedlin"/>
</dbReference>
<protein>
    <submittedName>
        <fullName evidence="5">RNA-binding protein 42</fullName>
    </submittedName>
</protein>
<dbReference type="PANTHER" id="PTHR47640">
    <property type="entry name" value="TRNA SELENOCYSTEINE 1-ASSOCIATED PROTEIN 1-RELATED-RELATED"/>
    <property type="match status" value="1"/>
</dbReference>
<dbReference type="Proteomes" id="UP000591131">
    <property type="component" value="Unassembled WGS sequence"/>
</dbReference>
<evidence type="ECO:0000259" key="4">
    <source>
        <dbReference type="PROSITE" id="PS50102"/>
    </source>
</evidence>
<dbReference type="InterPro" id="IPR035979">
    <property type="entry name" value="RBD_domain_sf"/>
</dbReference>
<dbReference type="Gene3D" id="3.30.70.330">
    <property type="match status" value="1"/>
</dbReference>
<sequence>MHMKILEEVDLDSCLAYHIWRYTCYQGPYNPINDHLDMTTVRQCITLALPLAPSDILAHAFEVIFDICAADKRDRCHTGMLLRLLLEEYLVERHERMVSLVAMADVALGVAQTSSLTVGQVGVLVKTFFPSCPMGYNATALALSREAMRVHPEGLVDSNSLRVAVEESNIMCHQLITHLLHPGRACSLAASEGFDALMGVLKNSIDVNREGGDSTRYLSLLSSTTVLERILTYDRGNPTPLCGSLQQLLKLYAESLLAVAQTALYVNRGCRGEGSGLLGTADRKVMETTKAALASMLTIIKHFLHHTFLILSLPAMNIPPPRGMFPPPMPPPGAGGFIPPPPFMGLPGSFGIGGSGMTLNGVPAGVVAPAKRSKHKVKAKGQLRRAGGKIWADPSLSEWPNDDFRIFCGDLGNEVTDELLLNSFKQYRSLQMAKIVRDKRSGKSKGYGFLSFRDPEDMIKALKEMNHKYVGNRPITLKRSKWKDKNIDSSRNKKNPLDFHELIPQRCKNLQKFKKLKKTRTDELSGEFDTSERPIDGSVSSRRAVASEGQMSTSSSVAAHGHNDTKEYGRRLEELYAAEGDEIMRAKVPQFMERYSSCPALFFRLVKDKFERISNGRRDAAPVATSVGDQAVADGDPMDILMGDSGADEEMAAAFTEDFKGDPALLVKQETSKATVAVQQTSKKKRGTLPPLDASEYDVFKRYFNGLRSEEGRMYTLPSSTMPEKCVACKVEGHTVGNCPYRRCTKCGEMGHADAEGCQDKGAGTDEQVEKLAGFVTTERYVTGGMSVDLSPGNKQSVVEEEVAIVLGKGTSAVSKDEAAFVLDSLRCTTCGGRGHGLYCKAKRFGLWERPSKSALLGGVDKPSASHHRHSSESRPKKAEEEEDTKSRTREKRKRASSRSRSRRSRTHDSRTARRRESSERHHTRSPERRSERGGTKDDKSGLPKPGGSFFANLPPVRDDRSQQQQHRRSYMRKGVAEGKSAAAVGDSRWAGVGTDVAAESSGGHREWESYGRGYHRGGDYHKKQSSTAGKDEFGRALTLRSREESLRENYGRQREEPAGRKRGIAFGAGGGRSDRDYGGSSRNAWEGSAFQQDDLTSWTRRGDEATRVIDDEASNLNARLIEVDITDLDGRRKVVLLTPGSTMSDLVEWYAARAPDPSKVRVVDVNSGVDYGNREVTVKRLADNQLGRNDQVADINLFMIVDGKDDLPLYSADISSLVGRRDDSPHLDQFVMHSSLDVIDEVMWTTTDNFFPMVDRFNDFLISAFVGASNVRFLLLHRHASVRSPQQLEQDVQNIRTFFQEVHQLFVKVQMNPLYGLKTTGGRQVRCRHFDSAVKELGRRLLL</sequence>
<dbReference type="Gene3D" id="3.30.450.70">
    <property type="match status" value="1"/>
</dbReference>
<dbReference type="PANTHER" id="PTHR47640:SF11">
    <property type="entry name" value="RNA-BINDING PROTEIN 42"/>
    <property type="match status" value="1"/>
</dbReference>
<keyword evidence="1 2" id="KW-0694">RNA-binding</keyword>
<dbReference type="SUPFAM" id="SSF57756">
    <property type="entry name" value="Retrovirus zinc finger-like domains"/>
    <property type="match status" value="1"/>
</dbReference>
<feature type="compositionally biased region" description="Basic residues" evidence="3">
    <location>
        <begin position="889"/>
        <end position="906"/>
    </location>
</feature>
<evidence type="ECO:0000313" key="6">
    <source>
        <dbReference type="Proteomes" id="UP000591131"/>
    </source>
</evidence>
<evidence type="ECO:0000256" key="3">
    <source>
        <dbReference type="SAM" id="MobiDB-lite"/>
    </source>
</evidence>
<feature type="domain" description="RRM" evidence="4">
    <location>
        <begin position="404"/>
        <end position="482"/>
    </location>
</feature>
<dbReference type="Pfam" id="PF04628">
    <property type="entry name" value="Sedlin_N"/>
    <property type="match status" value="1"/>
</dbReference>
<organism evidence="5 6">
    <name type="scientific">Perkinsus chesapeaki</name>
    <name type="common">Clam parasite</name>
    <name type="synonym">Perkinsus andrewsi</name>
    <dbReference type="NCBI Taxonomy" id="330153"/>
    <lineage>
        <taxon>Eukaryota</taxon>
        <taxon>Sar</taxon>
        <taxon>Alveolata</taxon>
        <taxon>Perkinsozoa</taxon>
        <taxon>Perkinsea</taxon>
        <taxon>Perkinsida</taxon>
        <taxon>Perkinsidae</taxon>
        <taxon>Perkinsus</taxon>
    </lineage>
</organism>
<name>A0A7J6MHF2_PERCH</name>